<dbReference type="Proteomes" id="UP000546162">
    <property type="component" value="Unassembled WGS sequence"/>
</dbReference>
<evidence type="ECO:0000313" key="1">
    <source>
        <dbReference type="EMBL" id="MBB4737944.1"/>
    </source>
</evidence>
<dbReference type="AlphaFoldDB" id="A0A7W7M5P4"/>
<reference evidence="1 2" key="1">
    <citation type="submission" date="2020-08" db="EMBL/GenBank/DDBJ databases">
        <title>Sequencing the genomes of 1000 actinobacteria strains.</title>
        <authorList>
            <person name="Klenk H.-P."/>
        </authorList>
    </citation>
    <scope>NUCLEOTIDE SEQUENCE [LARGE SCALE GENOMIC DNA]</scope>
    <source>
        <strain evidence="1 2">DSM 45809</strain>
    </source>
</reference>
<dbReference type="EMBL" id="JACHNB010000001">
    <property type="protein sequence ID" value="MBB4737944.1"/>
    <property type="molecule type" value="Genomic_DNA"/>
</dbReference>
<gene>
    <name evidence="1" type="ORF">BJY16_001403</name>
</gene>
<protein>
    <submittedName>
        <fullName evidence="1">Uncharacterized protein</fullName>
    </submittedName>
</protein>
<proteinExistence type="predicted"/>
<organism evidence="1 2">
    <name type="scientific">Actinoplanes octamycinicus</name>
    <dbReference type="NCBI Taxonomy" id="135948"/>
    <lineage>
        <taxon>Bacteria</taxon>
        <taxon>Bacillati</taxon>
        <taxon>Actinomycetota</taxon>
        <taxon>Actinomycetes</taxon>
        <taxon>Micromonosporales</taxon>
        <taxon>Micromonosporaceae</taxon>
        <taxon>Actinoplanes</taxon>
    </lineage>
</organism>
<keyword evidence="2" id="KW-1185">Reference proteome</keyword>
<sequence length="29" mass="3179">MLLGVAAAAVAKWRRRSSYFVKPAVEETA</sequence>
<evidence type="ECO:0000313" key="2">
    <source>
        <dbReference type="Proteomes" id="UP000546162"/>
    </source>
</evidence>
<name>A0A7W7M5P4_9ACTN</name>
<accession>A0A7W7M5P4</accession>
<comment type="caution">
    <text evidence="1">The sequence shown here is derived from an EMBL/GenBank/DDBJ whole genome shotgun (WGS) entry which is preliminary data.</text>
</comment>